<evidence type="ECO:0000256" key="2">
    <source>
        <dbReference type="ARBA" id="ARBA00022741"/>
    </source>
</evidence>
<dbReference type="FunFam" id="3.40.50.300:FF:000134">
    <property type="entry name" value="Iron-enterobactin ABC transporter ATP-binding protein"/>
    <property type="match status" value="1"/>
</dbReference>
<evidence type="ECO:0000313" key="5">
    <source>
        <dbReference type="EMBL" id="PKZ42216.1"/>
    </source>
</evidence>
<dbReference type="Gene3D" id="3.40.50.300">
    <property type="entry name" value="P-loop containing nucleotide triphosphate hydrolases"/>
    <property type="match status" value="1"/>
</dbReference>
<dbReference type="AlphaFoldDB" id="A0A2I1PC71"/>
<dbReference type="EMBL" id="PKIZ01000005">
    <property type="protein sequence ID" value="PKZ42216.1"/>
    <property type="molecule type" value="Genomic_DNA"/>
</dbReference>
<dbReference type="SUPFAM" id="SSF52540">
    <property type="entry name" value="P-loop containing nucleoside triphosphate hydrolases"/>
    <property type="match status" value="1"/>
</dbReference>
<dbReference type="PROSITE" id="PS50893">
    <property type="entry name" value="ABC_TRANSPORTER_2"/>
    <property type="match status" value="1"/>
</dbReference>
<evidence type="ECO:0000313" key="6">
    <source>
        <dbReference type="Proteomes" id="UP000234206"/>
    </source>
</evidence>
<dbReference type="CDD" id="cd03214">
    <property type="entry name" value="ABC_Iron-Siderophores_B12_Hemin"/>
    <property type="match status" value="1"/>
</dbReference>
<dbReference type="InterPro" id="IPR017871">
    <property type="entry name" value="ABC_transporter-like_CS"/>
</dbReference>
<feature type="domain" description="ABC transporter" evidence="4">
    <location>
        <begin position="3"/>
        <end position="235"/>
    </location>
</feature>
<comment type="caution">
    <text evidence="5">The sequence shown here is derived from an EMBL/GenBank/DDBJ whole genome shotgun (WGS) entry which is preliminary data.</text>
</comment>
<gene>
    <name evidence="5" type="ORF">CYJ76_04020</name>
</gene>
<dbReference type="PANTHER" id="PTHR42794:SF2">
    <property type="entry name" value="ABC TRANSPORTER ATP-BINDING PROTEIN"/>
    <property type="match status" value="1"/>
</dbReference>
<keyword evidence="6" id="KW-1185">Reference proteome</keyword>
<keyword evidence="3 5" id="KW-0067">ATP-binding</keyword>
<dbReference type="GO" id="GO:0005524">
    <property type="term" value="F:ATP binding"/>
    <property type="evidence" value="ECO:0007669"/>
    <property type="project" value="UniProtKB-KW"/>
</dbReference>
<sequence>MRLRTDGLSAAVGRTTVLQDVTFEVPSGTVTSLVGVNGSGKSTLLRTIAGIRPAPAGQVWLGDRTVDRIRPRERARRLALVAQDEAPPEDLLLGEMIAMGRTPLARPWEMGDADERRAVLEALDQVGLTGMADRPCSDVSGGESRRALLARGLVQQTPILLLDEPTNHLDVAQQHHLLTLVRGSGRTTVMAVHDLGLAAQYSDQVVVLDAGRVLTSGTPAEVFADPRVADVFSVRFVTFTDPETGSEHFTCLPRTPQPHQEEA</sequence>
<keyword evidence="2" id="KW-0547">Nucleotide-binding</keyword>
<dbReference type="InterPro" id="IPR027417">
    <property type="entry name" value="P-loop_NTPase"/>
</dbReference>
<evidence type="ECO:0000256" key="1">
    <source>
        <dbReference type="ARBA" id="ARBA00022448"/>
    </source>
</evidence>
<dbReference type="SMART" id="SM00382">
    <property type="entry name" value="AAA"/>
    <property type="match status" value="1"/>
</dbReference>
<keyword evidence="1" id="KW-0813">Transport</keyword>
<evidence type="ECO:0000259" key="4">
    <source>
        <dbReference type="PROSITE" id="PS50893"/>
    </source>
</evidence>
<dbReference type="InterPro" id="IPR003593">
    <property type="entry name" value="AAA+_ATPase"/>
</dbReference>
<accession>A0A2I1PC71</accession>
<dbReference type="OrthoDB" id="5296765at2"/>
<reference evidence="5 6" key="1">
    <citation type="submission" date="2017-12" db="EMBL/GenBank/DDBJ databases">
        <title>Phylogenetic diversity of female urinary microbiome.</title>
        <authorList>
            <person name="Thomas-White K."/>
            <person name="Wolfe A.J."/>
        </authorList>
    </citation>
    <scope>NUCLEOTIDE SEQUENCE [LARGE SCALE GENOMIC DNA]</scope>
    <source>
        <strain evidence="5 6">UMB1298</strain>
    </source>
</reference>
<dbReference type="InterPro" id="IPR003439">
    <property type="entry name" value="ABC_transporter-like_ATP-bd"/>
</dbReference>
<protein>
    <submittedName>
        <fullName evidence="5">ABC transporter ATP-binding protein</fullName>
    </submittedName>
</protein>
<dbReference type="PANTHER" id="PTHR42794">
    <property type="entry name" value="HEMIN IMPORT ATP-BINDING PROTEIN HMUV"/>
    <property type="match status" value="1"/>
</dbReference>
<dbReference type="Proteomes" id="UP000234206">
    <property type="component" value="Unassembled WGS sequence"/>
</dbReference>
<evidence type="ECO:0000256" key="3">
    <source>
        <dbReference type="ARBA" id="ARBA00022840"/>
    </source>
</evidence>
<proteinExistence type="predicted"/>
<organism evidence="5 6">
    <name type="scientific">Kytococcus schroeteri</name>
    <dbReference type="NCBI Taxonomy" id="138300"/>
    <lineage>
        <taxon>Bacteria</taxon>
        <taxon>Bacillati</taxon>
        <taxon>Actinomycetota</taxon>
        <taxon>Actinomycetes</taxon>
        <taxon>Micrococcales</taxon>
        <taxon>Kytococcaceae</taxon>
        <taxon>Kytococcus</taxon>
    </lineage>
</organism>
<name>A0A2I1PC71_9MICO</name>
<dbReference type="Pfam" id="PF00005">
    <property type="entry name" value="ABC_tran"/>
    <property type="match status" value="1"/>
</dbReference>
<dbReference type="PROSITE" id="PS00211">
    <property type="entry name" value="ABC_TRANSPORTER_1"/>
    <property type="match status" value="1"/>
</dbReference>
<dbReference type="RefSeq" id="WP_101849311.1">
    <property type="nucleotide sequence ID" value="NZ_JBHLVH010000011.1"/>
</dbReference>
<dbReference type="GO" id="GO:0016887">
    <property type="term" value="F:ATP hydrolysis activity"/>
    <property type="evidence" value="ECO:0007669"/>
    <property type="project" value="InterPro"/>
</dbReference>